<dbReference type="PANTHER" id="PTHR24321:SF8">
    <property type="entry name" value="ESTRADIOL 17-BETA-DEHYDROGENASE 8-RELATED"/>
    <property type="match status" value="1"/>
</dbReference>
<keyword evidence="3" id="KW-0560">Oxidoreductase</keyword>
<dbReference type="PRINTS" id="PR00081">
    <property type="entry name" value="GDHRDH"/>
</dbReference>
<dbReference type="Pfam" id="PF13561">
    <property type="entry name" value="adh_short_C2"/>
    <property type="match status" value="1"/>
</dbReference>
<protein>
    <submittedName>
        <fullName evidence="4">Uncharacterized protein</fullName>
    </submittedName>
</protein>
<name>A0A8H6L6G8_9LECA</name>
<dbReference type="InterPro" id="IPR036291">
    <property type="entry name" value="NAD(P)-bd_dom_sf"/>
</dbReference>
<gene>
    <name evidence="4" type="ORF">HO173_004781</name>
</gene>
<dbReference type="GeneID" id="59286445"/>
<dbReference type="RefSeq" id="XP_037166640.1">
    <property type="nucleotide sequence ID" value="XM_037306702.1"/>
</dbReference>
<dbReference type="Proteomes" id="UP000578531">
    <property type="component" value="Unassembled WGS sequence"/>
</dbReference>
<dbReference type="CDD" id="cd05233">
    <property type="entry name" value="SDR_c"/>
    <property type="match status" value="1"/>
</dbReference>
<reference evidence="4 5" key="1">
    <citation type="journal article" date="2020" name="Genomics">
        <title>Complete, high-quality genomes from long-read metagenomic sequencing of two wolf lichen thalli reveals enigmatic genome architecture.</title>
        <authorList>
            <person name="McKenzie S.K."/>
            <person name="Walston R.F."/>
            <person name="Allen J.L."/>
        </authorList>
    </citation>
    <scope>NUCLEOTIDE SEQUENCE [LARGE SCALE GENOMIC DNA]</scope>
    <source>
        <strain evidence="4">WasteWater2</strain>
    </source>
</reference>
<dbReference type="GO" id="GO:0016491">
    <property type="term" value="F:oxidoreductase activity"/>
    <property type="evidence" value="ECO:0007669"/>
    <property type="project" value="UniProtKB-KW"/>
</dbReference>
<accession>A0A8H6L6G8</accession>
<dbReference type="AlphaFoldDB" id="A0A8H6L6G8"/>
<proteinExistence type="inferred from homology"/>
<comment type="similarity">
    <text evidence="1">Belongs to the short-chain dehydrogenases/reductases (SDR) family.</text>
</comment>
<evidence type="ECO:0000256" key="3">
    <source>
        <dbReference type="ARBA" id="ARBA00023002"/>
    </source>
</evidence>
<dbReference type="SUPFAM" id="SSF51735">
    <property type="entry name" value="NAD(P)-binding Rossmann-fold domains"/>
    <property type="match status" value="1"/>
</dbReference>
<dbReference type="Gene3D" id="3.40.50.720">
    <property type="entry name" value="NAD(P)-binding Rossmann-like Domain"/>
    <property type="match status" value="1"/>
</dbReference>
<dbReference type="EMBL" id="JACCJC010000015">
    <property type="protein sequence ID" value="KAF6237312.1"/>
    <property type="molecule type" value="Genomic_DNA"/>
</dbReference>
<evidence type="ECO:0000256" key="1">
    <source>
        <dbReference type="ARBA" id="ARBA00006484"/>
    </source>
</evidence>
<comment type="caution">
    <text evidence="4">The sequence shown here is derived from an EMBL/GenBank/DDBJ whole genome shotgun (WGS) entry which is preliminary data.</text>
</comment>
<organism evidence="4 5">
    <name type="scientific">Letharia columbiana</name>
    <dbReference type="NCBI Taxonomy" id="112416"/>
    <lineage>
        <taxon>Eukaryota</taxon>
        <taxon>Fungi</taxon>
        <taxon>Dikarya</taxon>
        <taxon>Ascomycota</taxon>
        <taxon>Pezizomycotina</taxon>
        <taxon>Lecanoromycetes</taxon>
        <taxon>OSLEUM clade</taxon>
        <taxon>Lecanoromycetidae</taxon>
        <taxon>Lecanorales</taxon>
        <taxon>Lecanorineae</taxon>
        <taxon>Parmeliaceae</taxon>
        <taxon>Letharia</taxon>
    </lineage>
</organism>
<keyword evidence="5" id="KW-1185">Reference proteome</keyword>
<dbReference type="InterPro" id="IPR002347">
    <property type="entry name" value="SDR_fam"/>
</dbReference>
<evidence type="ECO:0000313" key="4">
    <source>
        <dbReference type="EMBL" id="KAF6237312.1"/>
    </source>
</evidence>
<dbReference type="OrthoDB" id="1669814at2759"/>
<dbReference type="PANTHER" id="PTHR24321">
    <property type="entry name" value="DEHYDROGENASES, SHORT CHAIN"/>
    <property type="match status" value="1"/>
</dbReference>
<evidence type="ECO:0000256" key="2">
    <source>
        <dbReference type="ARBA" id="ARBA00022857"/>
    </source>
</evidence>
<sequence>MLMREFLFSRSSPGKLSQSDPAHSTSAKIHKLQALFMIQSSGSPEPIATHLPTNPTSTMISLAGKVISVTGSASGMGLATAKALFARGATTAVDIRESSQVDSWIEKTISHFGRLDGAANIAGVLGKNFGVHILVQLSNEWEFVTRTNFTGLFYCMRAQLRVLNDGDAVVNAPSTTGLEGHPKNSPYSATKHAVIGLSQSAAGEVGGRGIRVNCVAPCHKYRGIFNTPMVAGLGGVESAKLEMFNRVPLSRIGQPEEAASVRAFLLSDGAKYITGSVYTIDGGMLA</sequence>
<dbReference type="InterPro" id="IPR020904">
    <property type="entry name" value="Sc_DH/Rdtase_CS"/>
</dbReference>
<keyword evidence="2" id="KW-0521">NADP</keyword>
<evidence type="ECO:0000313" key="5">
    <source>
        <dbReference type="Proteomes" id="UP000578531"/>
    </source>
</evidence>
<dbReference type="PROSITE" id="PS00061">
    <property type="entry name" value="ADH_SHORT"/>
    <property type="match status" value="1"/>
</dbReference>